<dbReference type="CDD" id="cd06259">
    <property type="entry name" value="YdcF-like"/>
    <property type="match status" value="1"/>
</dbReference>
<protein>
    <submittedName>
        <fullName evidence="3">YdcF family protein</fullName>
    </submittedName>
</protein>
<feature type="transmembrane region" description="Helical" evidence="1">
    <location>
        <begin position="30"/>
        <end position="50"/>
    </location>
</feature>
<dbReference type="EMBL" id="DWWA01000046">
    <property type="protein sequence ID" value="HJC72894.1"/>
    <property type="molecule type" value="Genomic_DNA"/>
</dbReference>
<dbReference type="AlphaFoldDB" id="A0A9D2TK11"/>
<accession>A0A9D2TK11</accession>
<reference evidence="3" key="2">
    <citation type="submission" date="2021-04" db="EMBL/GenBank/DDBJ databases">
        <authorList>
            <person name="Gilroy R."/>
        </authorList>
    </citation>
    <scope>NUCLEOTIDE SEQUENCE</scope>
    <source>
        <strain evidence="3">5933</strain>
    </source>
</reference>
<organism evidence="3 4">
    <name type="scientific">Candidatus Ruthenibacterium merdavium</name>
    <dbReference type="NCBI Taxonomy" id="2838752"/>
    <lineage>
        <taxon>Bacteria</taxon>
        <taxon>Bacillati</taxon>
        <taxon>Bacillota</taxon>
        <taxon>Clostridia</taxon>
        <taxon>Eubacteriales</taxon>
        <taxon>Oscillospiraceae</taxon>
        <taxon>Ruthenibacterium</taxon>
    </lineage>
</organism>
<evidence type="ECO:0000256" key="1">
    <source>
        <dbReference type="SAM" id="Phobius"/>
    </source>
</evidence>
<dbReference type="InterPro" id="IPR014729">
    <property type="entry name" value="Rossmann-like_a/b/a_fold"/>
</dbReference>
<dbReference type="Pfam" id="PF02698">
    <property type="entry name" value="DUF218"/>
    <property type="match status" value="1"/>
</dbReference>
<keyword evidence="1" id="KW-0812">Transmembrane</keyword>
<comment type="caution">
    <text evidence="3">The sequence shown here is derived from an EMBL/GenBank/DDBJ whole genome shotgun (WGS) entry which is preliminary data.</text>
</comment>
<keyword evidence="1" id="KW-1133">Transmembrane helix</keyword>
<sequence>MKTAIFLLLAILFSVDSVMRLRQGYFDLGVFLIYCATGLLWIYTVFHKQIDAWCSFGIGKILKLLFLFGICVMICLMAFIHFSGQRTPPDSTEKAMIVLGASVRNDTPSPSLKYRLDAAYEYAVKHPDIPVVVSGGQGADESRPEADVMAEYLINKGLSEERIWKEDKSQSTQENFLFSKELLEKHGITEKDPIVFVTNQFHCYRSEGYAKRAGFEKVHAIPAGMSSTSVLPVYLREVFAVLYFWCFA</sequence>
<reference evidence="3" key="1">
    <citation type="journal article" date="2021" name="PeerJ">
        <title>Extensive microbial diversity within the chicken gut microbiome revealed by metagenomics and culture.</title>
        <authorList>
            <person name="Gilroy R."/>
            <person name="Ravi A."/>
            <person name="Getino M."/>
            <person name="Pursley I."/>
            <person name="Horton D.L."/>
            <person name="Alikhan N.F."/>
            <person name="Baker D."/>
            <person name="Gharbi K."/>
            <person name="Hall N."/>
            <person name="Watson M."/>
            <person name="Adriaenssens E.M."/>
            <person name="Foster-Nyarko E."/>
            <person name="Jarju S."/>
            <person name="Secka A."/>
            <person name="Antonio M."/>
            <person name="Oren A."/>
            <person name="Chaudhuri R.R."/>
            <person name="La Ragione R."/>
            <person name="Hildebrand F."/>
            <person name="Pallen M.J."/>
        </authorList>
    </citation>
    <scope>NUCLEOTIDE SEQUENCE</scope>
    <source>
        <strain evidence="3">5933</strain>
    </source>
</reference>
<name>A0A9D2TK11_9FIRM</name>
<evidence type="ECO:0000313" key="4">
    <source>
        <dbReference type="Proteomes" id="UP000823918"/>
    </source>
</evidence>
<dbReference type="GO" id="GO:0000270">
    <property type="term" value="P:peptidoglycan metabolic process"/>
    <property type="evidence" value="ECO:0007669"/>
    <property type="project" value="TreeGrafter"/>
</dbReference>
<dbReference type="PANTHER" id="PTHR30336">
    <property type="entry name" value="INNER MEMBRANE PROTEIN, PROBABLE PERMEASE"/>
    <property type="match status" value="1"/>
</dbReference>
<dbReference type="PANTHER" id="PTHR30336:SF4">
    <property type="entry name" value="ENVELOPE BIOGENESIS FACTOR ELYC"/>
    <property type="match status" value="1"/>
</dbReference>
<keyword evidence="1" id="KW-0472">Membrane</keyword>
<evidence type="ECO:0000313" key="3">
    <source>
        <dbReference type="EMBL" id="HJC72894.1"/>
    </source>
</evidence>
<evidence type="ECO:0000259" key="2">
    <source>
        <dbReference type="Pfam" id="PF02698"/>
    </source>
</evidence>
<dbReference type="GO" id="GO:0043164">
    <property type="term" value="P:Gram-negative-bacterium-type cell wall biogenesis"/>
    <property type="evidence" value="ECO:0007669"/>
    <property type="project" value="TreeGrafter"/>
</dbReference>
<dbReference type="InterPro" id="IPR051599">
    <property type="entry name" value="Cell_Envelope_Assoc"/>
</dbReference>
<feature type="domain" description="DUF218" evidence="2">
    <location>
        <begin position="95"/>
        <end position="236"/>
    </location>
</feature>
<gene>
    <name evidence="3" type="ORF">H9698_08905</name>
</gene>
<feature type="transmembrane region" description="Helical" evidence="1">
    <location>
        <begin position="62"/>
        <end position="82"/>
    </location>
</feature>
<dbReference type="GO" id="GO:0005886">
    <property type="term" value="C:plasma membrane"/>
    <property type="evidence" value="ECO:0007669"/>
    <property type="project" value="TreeGrafter"/>
</dbReference>
<dbReference type="Proteomes" id="UP000823918">
    <property type="component" value="Unassembled WGS sequence"/>
</dbReference>
<proteinExistence type="predicted"/>
<dbReference type="InterPro" id="IPR003848">
    <property type="entry name" value="DUF218"/>
</dbReference>
<dbReference type="Gene3D" id="3.40.50.620">
    <property type="entry name" value="HUPs"/>
    <property type="match status" value="1"/>
</dbReference>